<feature type="binding site" evidence="2">
    <location>
        <begin position="96"/>
        <end position="98"/>
    </location>
    <ligand>
        <name>biotin</name>
        <dbReference type="ChEBI" id="CHEBI:57586"/>
    </ligand>
</feature>
<dbReference type="InterPro" id="IPR036390">
    <property type="entry name" value="WH_DNA-bd_sf"/>
</dbReference>
<protein>
    <recommendedName>
        <fullName evidence="2">Bifunctional ligase/repressor BirA</fullName>
    </recommendedName>
    <alternativeName>
        <fullName evidence="2">Biotin operon repressor</fullName>
    </alternativeName>
    <alternativeName>
        <fullName evidence="2">Biotin--[acetyl-CoA-carboxylase] ligase</fullName>
        <ecNumber evidence="2">6.3.4.15</ecNumber>
    </alternativeName>
    <alternativeName>
        <fullName evidence="2">Biotin--protein ligase</fullName>
    </alternativeName>
    <alternativeName>
        <fullName evidence="2">Biotin-[acetyl-CoA carboxylase] synthetase</fullName>
    </alternativeName>
</protein>
<dbReference type="Proteomes" id="UP000236220">
    <property type="component" value="Unassembled WGS sequence"/>
</dbReference>
<feature type="DNA-binding region" description="H-T-H motif" evidence="2">
    <location>
        <begin position="23"/>
        <end position="42"/>
    </location>
</feature>
<dbReference type="Gene3D" id="1.10.10.10">
    <property type="entry name" value="Winged helix-like DNA-binding domain superfamily/Winged helix DNA-binding domain"/>
    <property type="match status" value="1"/>
</dbReference>
<dbReference type="EMBL" id="NPZB01000001">
    <property type="protein sequence ID" value="PNS09162.1"/>
    <property type="molecule type" value="Genomic_DNA"/>
</dbReference>
<dbReference type="Gene3D" id="3.30.930.10">
    <property type="entry name" value="Bira Bifunctional Protein, Domain 2"/>
    <property type="match status" value="1"/>
</dbReference>
<dbReference type="Pfam" id="PF03099">
    <property type="entry name" value="BPL_LplA_LipB"/>
    <property type="match status" value="1"/>
</dbReference>
<reference evidence="4 5" key="1">
    <citation type="submission" date="2017-08" db="EMBL/GenBank/DDBJ databases">
        <title>Lysobacter sylvestris genome.</title>
        <authorList>
            <person name="Zhang D.-C."/>
            <person name="Albuquerque L."/>
            <person name="Franca L."/>
            <person name="Froufe H.J.C."/>
            <person name="Barroso C."/>
            <person name="Egas C."/>
            <person name="Da Costa M."/>
            <person name="Margesin R."/>
        </authorList>
    </citation>
    <scope>NUCLEOTIDE SEQUENCE [LARGE SCALE GENOMIC DNA]</scope>
    <source>
        <strain evidence="4 5">AM20-91</strain>
    </source>
</reference>
<dbReference type="InterPro" id="IPR045864">
    <property type="entry name" value="aa-tRNA-synth_II/BPL/LPL"/>
</dbReference>
<keyword evidence="5" id="KW-1185">Reference proteome</keyword>
<keyword evidence="2" id="KW-0547">Nucleotide-binding</keyword>
<evidence type="ECO:0000313" key="5">
    <source>
        <dbReference type="Proteomes" id="UP000236220"/>
    </source>
</evidence>
<dbReference type="InterPro" id="IPR036388">
    <property type="entry name" value="WH-like_DNA-bd_sf"/>
</dbReference>
<dbReference type="NCBIfam" id="TIGR00121">
    <property type="entry name" value="birA_ligase"/>
    <property type="match status" value="1"/>
</dbReference>
<dbReference type="Pfam" id="PF08279">
    <property type="entry name" value="HTH_11"/>
    <property type="match status" value="1"/>
</dbReference>
<evidence type="ECO:0000256" key="1">
    <source>
        <dbReference type="ARBA" id="ARBA00022598"/>
    </source>
</evidence>
<comment type="function">
    <text evidence="2">Acts both as a biotin--[acetyl-CoA-carboxylase] ligase and a biotin-operon repressor. In the presence of ATP, BirA activates biotin to form the BirA-biotinyl-5'-adenylate (BirA-bio-5'-AMP or holoBirA) complex. HoloBirA can either transfer the biotinyl moiety to the biotin carboxyl carrier protein (BCCP) subunit of acetyl-CoA carboxylase, or bind to the biotin operator site and inhibit transcription of the operon.</text>
</comment>
<comment type="similarity">
    <text evidence="2">Belongs to the biotin--protein ligase family.</text>
</comment>
<dbReference type="GO" id="GO:0006355">
    <property type="term" value="P:regulation of DNA-templated transcription"/>
    <property type="evidence" value="ECO:0007669"/>
    <property type="project" value="UniProtKB-UniRule"/>
</dbReference>
<sequence length="331" mass="34901">MDAASPFDDRSLLRCLGPQPMSGAELAARAGQTRAAIGKRIQALRKAGLAIGADRGRGYWLDTPLDLLDADAIRAGMTPAARTRLRALDVAWRIDSTNTALLARRAADSGVDVLLAEQQTAGRGRRGRHWVSPLAAHLYLSVLRRFEGGLARLGGLSLVAGIAVAEALRDHCGLVVGLKWPNDLLVDGRKLGGILVEGGGEHGGPVQAVIGIGINVRMPATMAREIGQPWIDLASVIAADSLQRSRIAAAVLDGLINALDAFDAHGLAPFLERYRAFDVLAGEHIDVHAADGVQVMQALGLADDGGLRVRRGDGSDTVLHSGEVSVRRTMA</sequence>
<dbReference type="PROSITE" id="PS51733">
    <property type="entry name" value="BPL_LPL_CATALYTIC"/>
    <property type="match status" value="1"/>
</dbReference>
<proteinExistence type="inferred from homology"/>
<dbReference type="GO" id="GO:0005737">
    <property type="term" value="C:cytoplasm"/>
    <property type="evidence" value="ECO:0007669"/>
    <property type="project" value="TreeGrafter"/>
</dbReference>
<feature type="binding site" evidence="2">
    <location>
        <position position="190"/>
    </location>
    <ligand>
        <name>biotin</name>
        <dbReference type="ChEBI" id="CHEBI:57586"/>
    </ligand>
</feature>
<comment type="catalytic activity">
    <reaction evidence="2">
        <text>biotin + L-lysyl-[protein] + ATP = N(6)-biotinyl-L-lysyl-[protein] + AMP + diphosphate + H(+)</text>
        <dbReference type="Rhea" id="RHEA:11756"/>
        <dbReference type="Rhea" id="RHEA-COMP:9752"/>
        <dbReference type="Rhea" id="RHEA-COMP:10505"/>
        <dbReference type="ChEBI" id="CHEBI:15378"/>
        <dbReference type="ChEBI" id="CHEBI:29969"/>
        <dbReference type="ChEBI" id="CHEBI:30616"/>
        <dbReference type="ChEBI" id="CHEBI:33019"/>
        <dbReference type="ChEBI" id="CHEBI:57586"/>
        <dbReference type="ChEBI" id="CHEBI:83144"/>
        <dbReference type="ChEBI" id="CHEBI:456215"/>
        <dbReference type="EC" id="6.3.4.15"/>
    </reaction>
</comment>
<feature type="binding site" evidence="2">
    <location>
        <begin position="123"/>
        <end position="125"/>
    </location>
    <ligand>
        <name>biotin</name>
        <dbReference type="ChEBI" id="CHEBI:57586"/>
    </ligand>
</feature>
<dbReference type="InterPro" id="IPR030855">
    <property type="entry name" value="Bifunct_BirA"/>
</dbReference>
<gene>
    <name evidence="2" type="primary">birA</name>
    <name evidence="4" type="ORF">Lysil_0791</name>
</gene>
<accession>A0A2K1Q299</accession>
<keyword evidence="2" id="KW-0805">Transcription regulation</keyword>
<keyword evidence="2" id="KW-0678">Repressor</keyword>
<keyword evidence="2" id="KW-0067">ATP-binding</keyword>
<evidence type="ECO:0000259" key="3">
    <source>
        <dbReference type="PROSITE" id="PS51733"/>
    </source>
</evidence>
<dbReference type="InterPro" id="IPR004408">
    <property type="entry name" value="Biotin_CoA_COase_ligase"/>
</dbReference>
<dbReference type="RefSeq" id="WP_103074975.1">
    <property type="nucleotide sequence ID" value="NZ_NPZB01000001.1"/>
</dbReference>
<dbReference type="HAMAP" id="MF_00978">
    <property type="entry name" value="Bifunct_BirA"/>
    <property type="match status" value="1"/>
</dbReference>
<dbReference type="CDD" id="cd16442">
    <property type="entry name" value="BPL"/>
    <property type="match status" value="1"/>
</dbReference>
<name>A0A2K1Q299_9GAMM</name>
<dbReference type="OrthoDB" id="9807064at2"/>
<organism evidence="4 5">
    <name type="scientific">Solilutibacter silvestris</name>
    <dbReference type="NCBI Taxonomy" id="1645665"/>
    <lineage>
        <taxon>Bacteria</taxon>
        <taxon>Pseudomonadati</taxon>
        <taxon>Pseudomonadota</taxon>
        <taxon>Gammaproteobacteria</taxon>
        <taxon>Lysobacterales</taxon>
        <taxon>Lysobacteraceae</taxon>
        <taxon>Solilutibacter</taxon>
    </lineage>
</organism>
<dbReference type="GO" id="GO:0005524">
    <property type="term" value="F:ATP binding"/>
    <property type="evidence" value="ECO:0007669"/>
    <property type="project" value="UniProtKB-UniRule"/>
</dbReference>
<dbReference type="InterPro" id="IPR013196">
    <property type="entry name" value="HTH_11"/>
</dbReference>
<dbReference type="GO" id="GO:0003677">
    <property type="term" value="F:DNA binding"/>
    <property type="evidence" value="ECO:0007669"/>
    <property type="project" value="UniProtKB-UniRule"/>
</dbReference>
<evidence type="ECO:0000256" key="2">
    <source>
        <dbReference type="HAMAP-Rule" id="MF_00978"/>
    </source>
</evidence>
<dbReference type="PANTHER" id="PTHR12835">
    <property type="entry name" value="BIOTIN PROTEIN LIGASE"/>
    <property type="match status" value="1"/>
</dbReference>
<keyword evidence="2" id="KW-0804">Transcription</keyword>
<comment type="caution">
    <text evidence="4">The sequence shown here is derived from an EMBL/GenBank/DDBJ whole genome shotgun (WGS) entry which is preliminary data.</text>
</comment>
<keyword evidence="2" id="KW-0092">Biotin</keyword>
<dbReference type="PANTHER" id="PTHR12835:SF5">
    <property type="entry name" value="BIOTIN--PROTEIN LIGASE"/>
    <property type="match status" value="1"/>
</dbReference>
<dbReference type="InterPro" id="IPR004143">
    <property type="entry name" value="BPL_LPL_catalytic"/>
</dbReference>
<dbReference type="SUPFAM" id="SSF46785">
    <property type="entry name" value="Winged helix' DNA-binding domain"/>
    <property type="match status" value="1"/>
</dbReference>
<keyword evidence="2" id="KW-0238">DNA-binding</keyword>
<keyword evidence="1 2" id="KW-0436">Ligase</keyword>
<feature type="binding site" evidence="2">
    <location>
        <position position="119"/>
    </location>
    <ligand>
        <name>biotin</name>
        <dbReference type="ChEBI" id="CHEBI:57586"/>
    </ligand>
</feature>
<evidence type="ECO:0000313" key="4">
    <source>
        <dbReference type="EMBL" id="PNS09162.1"/>
    </source>
</evidence>
<dbReference type="EC" id="6.3.4.15" evidence="2"/>
<dbReference type="SUPFAM" id="SSF55681">
    <property type="entry name" value="Class II aaRS and biotin synthetases"/>
    <property type="match status" value="1"/>
</dbReference>
<dbReference type="GO" id="GO:0004077">
    <property type="term" value="F:biotin--[biotin carboxyl-carrier protein] ligase activity"/>
    <property type="evidence" value="ECO:0007669"/>
    <property type="project" value="UniProtKB-UniRule"/>
</dbReference>
<dbReference type="AlphaFoldDB" id="A0A2K1Q299"/>
<feature type="domain" description="BPL/LPL catalytic" evidence="3">
    <location>
        <begin position="85"/>
        <end position="263"/>
    </location>
</feature>